<dbReference type="GO" id="GO:0006119">
    <property type="term" value="P:oxidative phosphorylation"/>
    <property type="evidence" value="ECO:0007669"/>
    <property type="project" value="UniProtKB-UniPathway"/>
</dbReference>
<evidence type="ECO:0000256" key="19">
    <source>
        <dbReference type="SAM" id="Phobius"/>
    </source>
</evidence>
<protein>
    <recommendedName>
        <fullName evidence="4">cytochrome-c oxidase</fullName>
        <ecNumber evidence="4">7.1.1.9</ecNumber>
    </recommendedName>
</protein>
<dbReference type="GO" id="GO:0005886">
    <property type="term" value="C:plasma membrane"/>
    <property type="evidence" value="ECO:0007669"/>
    <property type="project" value="UniProtKB-SubCell"/>
</dbReference>
<evidence type="ECO:0000256" key="8">
    <source>
        <dbReference type="ARBA" id="ARBA00022660"/>
    </source>
</evidence>
<feature type="transmembrane region" description="Helical" evidence="19">
    <location>
        <begin position="120"/>
        <end position="139"/>
    </location>
</feature>
<evidence type="ECO:0000256" key="9">
    <source>
        <dbReference type="ARBA" id="ARBA00022692"/>
    </source>
</evidence>
<dbReference type="GO" id="GO:0020037">
    <property type="term" value="F:heme binding"/>
    <property type="evidence" value="ECO:0007669"/>
    <property type="project" value="InterPro"/>
</dbReference>
<keyword evidence="9 18" id="KW-0812">Transmembrane</keyword>
<dbReference type="Pfam" id="PF00115">
    <property type="entry name" value="COX1"/>
    <property type="match status" value="1"/>
</dbReference>
<evidence type="ECO:0000256" key="14">
    <source>
        <dbReference type="ARBA" id="ARBA00023004"/>
    </source>
</evidence>
<dbReference type="PRINTS" id="PR01165">
    <property type="entry name" value="CYCOXIDASEI"/>
</dbReference>
<evidence type="ECO:0000256" key="2">
    <source>
        <dbReference type="ARBA" id="ARBA00004673"/>
    </source>
</evidence>
<feature type="transmembrane region" description="Helical" evidence="19">
    <location>
        <begin position="163"/>
        <end position="187"/>
    </location>
</feature>
<dbReference type="GO" id="GO:0004129">
    <property type="term" value="F:cytochrome-c oxidase activity"/>
    <property type="evidence" value="ECO:0007669"/>
    <property type="project" value="UniProtKB-EC"/>
</dbReference>
<evidence type="ECO:0000256" key="15">
    <source>
        <dbReference type="ARBA" id="ARBA00023008"/>
    </source>
</evidence>
<dbReference type="InterPro" id="IPR035973">
    <property type="entry name" value="Cyt_c_oxidase_su3-like_sf"/>
</dbReference>
<feature type="transmembrane region" description="Helical" evidence="19">
    <location>
        <begin position="811"/>
        <end position="829"/>
    </location>
</feature>
<feature type="transmembrane region" description="Helical" evidence="19">
    <location>
        <begin position="38"/>
        <end position="56"/>
    </location>
</feature>
<keyword evidence="11" id="KW-1278">Translocase</keyword>
<dbReference type="OrthoDB" id="9803294at2"/>
<comment type="catalytic activity">
    <reaction evidence="17">
        <text>4 Fe(II)-[cytochrome c] + O2 + 8 H(+)(in) = 4 Fe(III)-[cytochrome c] + 2 H2O + 4 H(+)(out)</text>
        <dbReference type="Rhea" id="RHEA:11436"/>
        <dbReference type="Rhea" id="RHEA-COMP:10350"/>
        <dbReference type="Rhea" id="RHEA-COMP:14399"/>
        <dbReference type="ChEBI" id="CHEBI:15377"/>
        <dbReference type="ChEBI" id="CHEBI:15378"/>
        <dbReference type="ChEBI" id="CHEBI:15379"/>
        <dbReference type="ChEBI" id="CHEBI:29033"/>
        <dbReference type="ChEBI" id="CHEBI:29034"/>
        <dbReference type="EC" id="7.1.1.9"/>
    </reaction>
</comment>
<keyword evidence="10" id="KW-0479">Metal-binding</keyword>
<keyword evidence="12 18" id="KW-0249">Electron transport</keyword>
<keyword evidence="6" id="KW-1003">Cell membrane</keyword>
<reference evidence="22 23" key="1">
    <citation type="submission" date="2016-10" db="EMBL/GenBank/DDBJ databases">
        <authorList>
            <person name="de Groot N.N."/>
        </authorList>
    </citation>
    <scope>NUCLEOTIDE SEQUENCE [LARGE SCALE GENOMIC DNA]</scope>
    <source>
        <strain evidence="22 23">HLD2</strain>
    </source>
</reference>
<comment type="subcellular location">
    <subcellularLocation>
        <location evidence="1">Cell membrane</location>
        <topology evidence="1">Multi-pass membrane protein</topology>
    </subcellularLocation>
</comment>
<dbReference type="PANTHER" id="PTHR10422">
    <property type="entry name" value="CYTOCHROME C OXIDASE SUBUNIT 1"/>
    <property type="match status" value="1"/>
</dbReference>
<dbReference type="InterPro" id="IPR014241">
    <property type="entry name" value="Cyt_c_oxidase_su1_bac"/>
</dbReference>
<dbReference type="InterPro" id="IPR023615">
    <property type="entry name" value="Cyt_c_Oxase_su1_BS"/>
</dbReference>
<feature type="transmembrane region" description="Helical" evidence="19">
    <location>
        <begin position="587"/>
        <end position="605"/>
    </location>
</feature>
<feature type="transmembrane region" description="Helical" evidence="19">
    <location>
        <begin position="355"/>
        <end position="376"/>
    </location>
</feature>
<dbReference type="GO" id="GO:0015990">
    <property type="term" value="P:electron transport coupled proton transport"/>
    <property type="evidence" value="ECO:0007669"/>
    <property type="project" value="InterPro"/>
</dbReference>
<dbReference type="RefSeq" id="WP_092996242.1">
    <property type="nucleotide sequence ID" value="NZ_FMWD01000005.1"/>
</dbReference>
<evidence type="ECO:0000256" key="10">
    <source>
        <dbReference type="ARBA" id="ARBA00022723"/>
    </source>
</evidence>
<feature type="transmembrane region" description="Helical" evidence="19">
    <location>
        <begin position="772"/>
        <end position="790"/>
    </location>
</feature>
<feature type="transmembrane region" description="Helical" evidence="19">
    <location>
        <begin position="471"/>
        <end position="493"/>
    </location>
</feature>
<dbReference type="GO" id="GO:0022904">
    <property type="term" value="P:respiratory electron transport chain"/>
    <property type="evidence" value="ECO:0007669"/>
    <property type="project" value="InterPro"/>
</dbReference>
<keyword evidence="23" id="KW-1185">Reference proteome</keyword>
<evidence type="ECO:0000256" key="5">
    <source>
        <dbReference type="ARBA" id="ARBA00022448"/>
    </source>
</evidence>
<evidence type="ECO:0000313" key="22">
    <source>
        <dbReference type="EMBL" id="SCZ60333.1"/>
    </source>
</evidence>
<dbReference type="InterPro" id="IPR000883">
    <property type="entry name" value="Cyt_C_Oxase_1"/>
</dbReference>
<keyword evidence="14" id="KW-0408">Iron</keyword>
<dbReference type="PROSITE" id="PS50253">
    <property type="entry name" value="COX3"/>
    <property type="match status" value="1"/>
</dbReference>
<feature type="transmembrane region" description="Helical" evidence="19">
    <location>
        <begin position="611"/>
        <end position="628"/>
    </location>
</feature>
<dbReference type="EMBL" id="FMWD01000005">
    <property type="protein sequence ID" value="SCZ60333.1"/>
    <property type="molecule type" value="Genomic_DNA"/>
</dbReference>
<feature type="domain" description="Heme-copper oxidase subunit III family profile" evidence="20">
    <location>
        <begin position="573"/>
        <end position="831"/>
    </location>
</feature>
<evidence type="ECO:0000256" key="13">
    <source>
        <dbReference type="ARBA" id="ARBA00022989"/>
    </source>
</evidence>
<keyword evidence="8 18" id="KW-0679">Respiratory chain</keyword>
<accession>A0A1G5QEP6</accession>
<dbReference type="InterPro" id="IPR013833">
    <property type="entry name" value="Cyt_c_oxidase_su3_a-hlx"/>
</dbReference>
<dbReference type="STRING" id="415747.SAMN03097708_02034"/>
<proteinExistence type="inferred from homology"/>
<feature type="domain" description="Cytochrome oxidase subunit I profile" evidence="21">
    <location>
        <begin position="17"/>
        <end position="531"/>
    </location>
</feature>
<evidence type="ECO:0000256" key="18">
    <source>
        <dbReference type="RuleBase" id="RU000370"/>
    </source>
</evidence>
<evidence type="ECO:0000256" key="4">
    <source>
        <dbReference type="ARBA" id="ARBA00012949"/>
    </source>
</evidence>
<keyword evidence="16 19" id="KW-0472">Membrane</keyword>
<dbReference type="PROSITE" id="PS00077">
    <property type="entry name" value="COX1_CUB"/>
    <property type="match status" value="1"/>
</dbReference>
<feature type="transmembrane region" description="Helical" evidence="19">
    <location>
        <begin position="284"/>
        <end position="307"/>
    </location>
</feature>
<dbReference type="CDD" id="cd01662">
    <property type="entry name" value="Ubiquinol_Oxidase_I"/>
    <property type="match status" value="1"/>
</dbReference>
<dbReference type="NCBIfam" id="TIGR02891">
    <property type="entry name" value="CtaD_CoxA"/>
    <property type="match status" value="1"/>
</dbReference>
<feature type="transmembrane region" description="Helical" evidence="19">
    <location>
        <begin position="76"/>
        <end position="100"/>
    </location>
</feature>
<dbReference type="GO" id="GO:0046872">
    <property type="term" value="F:metal ion binding"/>
    <property type="evidence" value="ECO:0007669"/>
    <property type="project" value="UniProtKB-KW"/>
</dbReference>
<evidence type="ECO:0000256" key="6">
    <source>
        <dbReference type="ARBA" id="ARBA00022475"/>
    </source>
</evidence>
<keyword evidence="15" id="KW-0186">Copper</keyword>
<gene>
    <name evidence="22" type="ORF">SAMN03097708_02034</name>
</gene>
<dbReference type="Gene3D" id="1.20.120.80">
    <property type="entry name" value="Cytochrome c oxidase, subunit III, four-helix bundle"/>
    <property type="match status" value="1"/>
</dbReference>
<dbReference type="EC" id="7.1.1.9" evidence="4"/>
<evidence type="ECO:0000256" key="3">
    <source>
        <dbReference type="ARBA" id="ARBA00009578"/>
    </source>
</evidence>
<dbReference type="InterPro" id="IPR036927">
    <property type="entry name" value="Cyt_c_oxase-like_su1_sf"/>
</dbReference>
<keyword evidence="7 18" id="KW-0349">Heme</keyword>
<dbReference type="SUPFAM" id="SSF81442">
    <property type="entry name" value="Cytochrome c oxidase subunit I-like"/>
    <property type="match status" value="1"/>
</dbReference>
<evidence type="ECO:0000256" key="11">
    <source>
        <dbReference type="ARBA" id="ARBA00022967"/>
    </source>
</evidence>
<dbReference type="InterPro" id="IPR023616">
    <property type="entry name" value="Cyt_c_oxase-like_su1_dom"/>
</dbReference>
<evidence type="ECO:0000256" key="16">
    <source>
        <dbReference type="ARBA" id="ARBA00023136"/>
    </source>
</evidence>
<evidence type="ECO:0000259" key="21">
    <source>
        <dbReference type="PROSITE" id="PS50855"/>
    </source>
</evidence>
<organism evidence="22 23">
    <name type="scientific">Thiohalomonas denitrificans</name>
    <dbReference type="NCBI Taxonomy" id="415747"/>
    <lineage>
        <taxon>Bacteria</taxon>
        <taxon>Pseudomonadati</taxon>
        <taxon>Pseudomonadota</taxon>
        <taxon>Gammaproteobacteria</taxon>
        <taxon>Thiohalomonadales</taxon>
        <taxon>Thiohalomonadaceae</taxon>
        <taxon>Thiohalomonas</taxon>
    </lineage>
</organism>
<dbReference type="SUPFAM" id="SSF81452">
    <property type="entry name" value="Cytochrome c oxidase subunit III-like"/>
    <property type="match status" value="1"/>
</dbReference>
<comment type="pathway">
    <text evidence="2">Energy metabolism; oxidative phosphorylation.</text>
</comment>
<name>A0A1G5QEP6_9GAMM</name>
<dbReference type="Gene3D" id="1.20.210.10">
    <property type="entry name" value="Cytochrome c oxidase-like, subunit I domain"/>
    <property type="match status" value="1"/>
</dbReference>
<evidence type="ECO:0000256" key="7">
    <source>
        <dbReference type="ARBA" id="ARBA00022617"/>
    </source>
</evidence>
<evidence type="ECO:0000256" key="1">
    <source>
        <dbReference type="ARBA" id="ARBA00004651"/>
    </source>
</evidence>
<feature type="transmembrane region" description="Helical" evidence="19">
    <location>
        <begin position="429"/>
        <end position="451"/>
    </location>
</feature>
<dbReference type="InterPro" id="IPR000298">
    <property type="entry name" value="Cyt_c_oxidase-like_su3"/>
</dbReference>
<evidence type="ECO:0000313" key="23">
    <source>
        <dbReference type="Proteomes" id="UP000199648"/>
    </source>
</evidence>
<feature type="transmembrane region" description="Helical" evidence="19">
    <location>
        <begin position="199"/>
        <end position="227"/>
    </location>
</feature>
<evidence type="ECO:0000256" key="12">
    <source>
        <dbReference type="ARBA" id="ARBA00022982"/>
    </source>
</evidence>
<evidence type="ECO:0000259" key="20">
    <source>
        <dbReference type="PROSITE" id="PS50253"/>
    </source>
</evidence>
<dbReference type="PANTHER" id="PTHR10422:SF35">
    <property type="entry name" value="CYTOCHROME BO(3) UBIQUINOL OXIDASE SUBUNIT 1"/>
    <property type="match status" value="1"/>
</dbReference>
<comment type="similarity">
    <text evidence="3 18">Belongs to the heme-copper respiratory oxidase family.</text>
</comment>
<dbReference type="AlphaFoldDB" id="A0A1G5QEP6"/>
<feature type="transmembrane region" description="Helical" evidence="19">
    <location>
        <begin position="660"/>
        <end position="679"/>
    </location>
</feature>
<feature type="transmembrane region" description="Helical" evidence="19">
    <location>
        <begin position="247"/>
        <end position="272"/>
    </location>
</feature>
<feature type="transmembrane region" description="Helical" evidence="19">
    <location>
        <begin position="699"/>
        <end position="719"/>
    </location>
</feature>
<feature type="transmembrane region" description="Helical" evidence="19">
    <location>
        <begin position="731"/>
        <end position="752"/>
    </location>
</feature>
<dbReference type="UniPathway" id="UPA00705"/>
<evidence type="ECO:0000256" key="17">
    <source>
        <dbReference type="ARBA" id="ARBA00047816"/>
    </source>
</evidence>
<feature type="transmembrane region" description="Helical" evidence="19">
    <location>
        <begin position="319"/>
        <end position="343"/>
    </location>
</feature>
<dbReference type="Proteomes" id="UP000199648">
    <property type="component" value="Unassembled WGS sequence"/>
</dbReference>
<keyword evidence="13 19" id="KW-1133">Transmembrane helix</keyword>
<feature type="transmembrane region" description="Helical" evidence="19">
    <location>
        <begin position="396"/>
        <end position="417"/>
    </location>
</feature>
<dbReference type="PROSITE" id="PS50855">
    <property type="entry name" value="COX1"/>
    <property type="match status" value="1"/>
</dbReference>
<sequence>MGGANSNELYDRFFAFWRTLPGWRAAGAVNHTSVGRRYLATGLVFFLIGGLLAMAIRSQLATAGGVELGNDTYNQLVTMHGTTMMFLFAVPVMEGFAIYLIPKMIGARDLPFPRLSAFSYWCYLFGGIFLYLSFLFDAAPDGGWFMYLPLNSKLFSPGMGADFWLLGVTFIEVSALSAAIELIVAILKTRAPGMSMGRMPLFAWYILVVAFMILFGFPPLILGSILLELERNFGFVFFDPERGGDPLLWQHLFWIFGHPEVYIIFLPAAGIVTMVVETFARRPVVGYAWVVAAVIATGFLSFGLWVHHMYTAGIPRLSLSFFSAASMAVAIPSGIQVFAWIATLWYGRPVMALPLLYVFGFLFTFVLGGLTGVMVALVPFDAQVHDTHFVVAHLHYVLFGGMVFPLIAGIYYWLPLLTGGNVSVGVGKIGFWLVFSGFQLTFLPMHLTGLVGMPRRVYTYPEGLGWEWLNLFSTAGGFLLAAGIAAVAVDLYLRFRLGENGKRNPWGAGTLEWGLRLPVPPFNFISIPPVTGRYPLWDQQGTIEASERGEHFLGDPSAARRETIGTSAGDATPEQVIRLPHQSWEPWWAAVAGIIALAGILAGRYWLSGLAGLALVAVFFVWAWRAAYRDSPRRIEAGAGLHLPNQSSSGQAPGLWGTRLALVSSAIVFASLLFAYYFLWTVSPPWPPSFLKVEATMNAPLLALLLPIAGTLILWIAVAANRRGAYRRFQLGLAVTFVLGAAYPFLMLGWLADAYPERGGHVYLSLVHFLHGYLWFHLFISLAAIGFAIARSWKGHIDSERRLEVDVATGLWHYAVGVALIVYAVVFVSPDLF</sequence>
<keyword evidence="5 18" id="KW-0813">Transport</keyword>